<reference evidence="1" key="1">
    <citation type="submission" date="2023-10" db="EMBL/GenBank/DDBJ databases">
        <authorList>
            <person name="Rodriguez Cubillos JULIANA M."/>
            <person name="De Vega J."/>
        </authorList>
    </citation>
    <scope>NUCLEOTIDE SEQUENCE</scope>
</reference>
<organism evidence="1 2">
    <name type="scientific">Trifolium pratense</name>
    <name type="common">Red clover</name>
    <dbReference type="NCBI Taxonomy" id="57577"/>
    <lineage>
        <taxon>Eukaryota</taxon>
        <taxon>Viridiplantae</taxon>
        <taxon>Streptophyta</taxon>
        <taxon>Embryophyta</taxon>
        <taxon>Tracheophyta</taxon>
        <taxon>Spermatophyta</taxon>
        <taxon>Magnoliopsida</taxon>
        <taxon>eudicotyledons</taxon>
        <taxon>Gunneridae</taxon>
        <taxon>Pentapetalae</taxon>
        <taxon>rosids</taxon>
        <taxon>fabids</taxon>
        <taxon>Fabales</taxon>
        <taxon>Fabaceae</taxon>
        <taxon>Papilionoideae</taxon>
        <taxon>50 kb inversion clade</taxon>
        <taxon>NPAAA clade</taxon>
        <taxon>Hologalegina</taxon>
        <taxon>IRL clade</taxon>
        <taxon>Trifolieae</taxon>
        <taxon>Trifolium</taxon>
    </lineage>
</organism>
<gene>
    <name evidence="1" type="ORF">MILVUS5_LOCUS2142</name>
</gene>
<protein>
    <submittedName>
        <fullName evidence="1">Uncharacterized protein</fullName>
    </submittedName>
</protein>
<name>A0ACB0IH57_TRIPR</name>
<proteinExistence type="predicted"/>
<accession>A0ACB0IH57</accession>
<dbReference type="EMBL" id="CASHSV030000001">
    <property type="protein sequence ID" value="CAJ2630347.1"/>
    <property type="molecule type" value="Genomic_DNA"/>
</dbReference>
<sequence length="697" mass="77803">MLSSLWHLFLFLPLFITLISGANDQLIPRYHECNQTLGNFSTGSDYRNNRDNVLKQIYSNIDYGFYNVSYGKNPNQVNAIAICRGDIEPEDCRGCLRTSAAVLITERCPLAYGAIQYYDLCTLRYSNDSIFGVMVTESGYVYNMENNKTEVDDAFSKTLGELLDGLKSTAAKGDLHKKFAENNTEVVSGSDSDDTIYGLVQCTPDLSKQDCTNCLTSAFRNLSSSCIDTKACMYLGPSCSVRYDISQFFTSIEPPTSAPAPQPLEALPPKTASNYSTNPHDPDKGKKWKLGVTVMAIVVAVVMAGIGICGYLRGRTPRLVNTAEFESQEKNEDEVETETEAEFDNDLKVGDLFQFDFETIRLATSNFSNANMLGEGGFGIVYKGMLPDGQNVAIKRLAINSNQGETEFKNEVLLTGKLQHRNLVKLLGFCLQRKERLLIYEFVPNKSLDYIIFDPIKRANLNWERRYKIIKDIARGLVYLHEDSRLQIVHRDLKISNILLDGEMNPKITDFGIARLFDANQTDGMTKTVVGTFGYMAPEYIRDGQFSIKSDVYSFGVMILEIVCGRRIIEKHGGENIENLLSIAWKNWKVGTTSDIVDPILDDQGFNKNEKLRSIHVGLLCVQEDIDMRPAMSSVLLMLSSTSFPLPEPLEPPFLMQPKRALSIVLSDQYTDLTKSTDSGSGSQFTQGSTSKSSVTD</sequence>
<evidence type="ECO:0000313" key="2">
    <source>
        <dbReference type="Proteomes" id="UP001177021"/>
    </source>
</evidence>
<dbReference type="Proteomes" id="UP001177021">
    <property type="component" value="Unassembled WGS sequence"/>
</dbReference>
<keyword evidence="2" id="KW-1185">Reference proteome</keyword>
<comment type="caution">
    <text evidence="1">The sequence shown here is derived from an EMBL/GenBank/DDBJ whole genome shotgun (WGS) entry which is preliminary data.</text>
</comment>
<evidence type="ECO:0000313" key="1">
    <source>
        <dbReference type="EMBL" id="CAJ2630347.1"/>
    </source>
</evidence>